<dbReference type="OrthoDB" id="2417337at2"/>
<dbReference type="InterPro" id="IPR010461">
    <property type="entry name" value="ComK"/>
</dbReference>
<organism evidence="1 2">
    <name type="scientific">Gracilibacillus ureilyticus</name>
    <dbReference type="NCBI Taxonomy" id="531814"/>
    <lineage>
        <taxon>Bacteria</taxon>
        <taxon>Bacillati</taxon>
        <taxon>Bacillota</taxon>
        <taxon>Bacilli</taxon>
        <taxon>Bacillales</taxon>
        <taxon>Bacillaceae</taxon>
        <taxon>Gracilibacillus</taxon>
    </lineage>
</organism>
<dbReference type="Proteomes" id="UP000199687">
    <property type="component" value="Unassembled WGS sequence"/>
</dbReference>
<dbReference type="AlphaFoldDB" id="A0A1H9MJ80"/>
<evidence type="ECO:0000313" key="1">
    <source>
        <dbReference type="EMBL" id="SER23505.1"/>
    </source>
</evidence>
<protein>
    <submittedName>
        <fullName evidence="1">Competence protein ComK</fullName>
    </submittedName>
</protein>
<reference evidence="1 2" key="1">
    <citation type="submission" date="2016-10" db="EMBL/GenBank/DDBJ databases">
        <authorList>
            <person name="de Groot N.N."/>
        </authorList>
    </citation>
    <scope>NUCLEOTIDE SEQUENCE [LARGE SCALE GENOMIC DNA]</scope>
    <source>
        <strain evidence="1 2">CGMCC 1.7727</strain>
    </source>
</reference>
<dbReference type="GO" id="GO:0030420">
    <property type="term" value="P:establishment of competence for transformation"/>
    <property type="evidence" value="ECO:0007669"/>
    <property type="project" value="InterPro"/>
</dbReference>
<dbReference type="RefSeq" id="WP_089738897.1">
    <property type="nucleotide sequence ID" value="NZ_FOGL01000002.1"/>
</dbReference>
<proteinExistence type="predicted"/>
<gene>
    <name evidence="1" type="ORF">SAMN04487944_1024</name>
</gene>
<dbReference type="EMBL" id="FOGL01000002">
    <property type="protein sequence ID" value="SER23505.1"/>
    <property type="molecule type" value="Genomic_DNA"/>
</dbReference>
<accession>A0A1H9MJ80</accession>
<name>A0A1H9MJ80_9BACI</name>
<sequence length="153" mass="17751">MTGLYQITKKTMAIMPAFEFNYSSKVLETDTVKYLDESPIHIIKSNCLAGGASYEGRKKAVIHHLSFHQKTPIPIYLQHDIYAFPTRSPQSIHCSWLFHHTIRKITTQNKHTLIIFHNGQQLQVEDSFYSIKKQYDRTGMCRAVFEYGINLTI</sequence>
<dbReference type="Pfam" id="PF06338">
    <property type="entry name" value="ComK"/>
    <property type="match status" value="1"/>
</dbReference>
<dbReference type="STRING" id="531814.SAMN04487944_1024"/>
<evidence type="ECO:0000313" key="2">
    <source>
        <dbReference type="Proteomes" id="UP000199687"/>
    </source>
</evidence>
<keyword evidence="2" id="KW-1185">Reference proteome</keyword>